<evidence type="ECO:0000256" key="5">
    <source>
        <dbReference type="ARBA" id="ARBA00023136"/>
    </source>
</evidence>
<evidence type="ECO:0000256" key="6">
    <source>
        <dbReference type="ARBA" id="ARBA00037281"/>
    </source>
</evidence>
<keyword evidence="3" id="KW-0328">Glycosyltransferase</keyword>
<keyword evidence="5" id="KW-0472">Membrane</keyword>
<dbReference type="PANTHER" id="PTHR43646">
    <property type="entry name" value="GLYCOSYLTRANSFERASE"/>
    <property type="match status" value="1"/>
</dbReference>
<dbReference type="SUPFAM" id="SSF53448">
    <property type="entry name" value="Nucleotide-diphospho-sugar transferases"/>
    <property type="match status" value="1"/>
</dbReference>
<evidence type="ECO:0000256" key="1">
    <source>
        <dbReference type="ARBA" id="ARBA00004236"/>
    </source>
</evidence>
<dbReference type="PANTHER" id="PTHR43646:SF2">
    <property type="entry name" value="GLYCOSYLTRANSFERASE 2-LIKE DOMAIN-CONTAINING PROTEIN"/>
    <property type="match status" value="1"/>
</dbReference>
<keyword evidence="12" id="KW-1185">Reference proteome</keyword>
<dbReference type="EMBL" id="JAMTCO010000004">
    <property type="protein sequence ID" value="MCP2269101.1"/>
    <property type="molecule type" value="Genomic_DNA"/>
</dbReference>
<comment type="similarity">
    <text evidence="8">Belongs to the glycosyltransferase 2 family. CrtQ subfamily.</text>
</comment>
<comment type="caution">
    <text evidence="11">The sequence shown here is derived from an EMBL/GenBank/DDBJ whole genome shotgun (WGS) entry which is preliminary data.</text>
</comment>
<reference evidence="11 12" key="1">
    <citation type="submission" date="2022-06" db="EMBL/GenBank/DDBJ databases">
        <title>Genomic Encyclopedia of Archaeal and Bacterial Type Strains, Phase II (KMG-II): from individual species to whole genera.</title>
        <authorList>
            <person name="Goeker M."/>
        </authorList>
    </citation>
    <scope>NUCLEOTIDE SEQUENCE [LARGE SCALE GENOMIC DNA]</scope>
    <source>
        <strain evidence="11 12">DSM 44255</strain>
    </source>
</reference>
<dbReference type="RefSeq" id="WP_253886121.1">
    <property type="nucleotide sequence ID" value="NZ_BAAAVB010000016.1"/>
</dbReference>
<proteinExistence type="inferred from homology"/>
<dbReference type="InterPro" id="IPR001173">
    <property type="entry name" value="Glyco_trans_2-like"/>
</dbReference>
<gene>
    <name evidence="11" type="ORF">LV75_001589</name>
</gene>
<protein>
    <recommendedName>
        <fullName evidence="9">4,4'-diaponeurosporenoate glycosyltransferase</fullName>
    </recommendedName>
</protein>
<dbReference type="Pfam" id="PF00535">
    <property type="entry name" value="Glycos_transf_2"/>
    <property type="match status" value="1"/>
</dbReference>
<evidence type="ECO:0000256" key="9">
    <source>
        <dbReference type="ARBA" id="ARBA00040345"/>
    </source>
</evidence>
<evidence type="ECO:0000256" key="3">
    <source>
        <dbReference type="ARBA" id="ARBA00022676"/>
    </source>
</evidence>
<dbReference type="Gene3D" id="3.90.550.10">
    <property type="entry name" value="Spore Coat Polysaccharide Biosynthesis Protein SpsA, Chain A"/>
    <property type="match status" value="1"/>
</dbReference>
<evidence type="ECO:0000313" key="12">
    <source>
        <dbReference type="Proteomes" id="UP001205185"/>
    </source>
</evidence>
<comment type="pathway">
    <text evidence="7">Carotenoid biosynthesis; staphyloxanthin biosynthesis; staphyloxanthin from farnesyl diphosphate: step 4/5.</text>
</comment>
<comment type="function">
    <text evidence="6">Catalyzes the glycosylation of 4,4'-diaponeurosporenoate, i.e. the esterification of glucose at the C1'' position with the carboxyl group of 4,4'-diaponeurosporenic acid, to form glycosyl-4,4'-diaponeurosporenoate. This is a step in the biosynthesis of staphyloxanthin, an orange pigment present in most staphylococci strains.</text>
</comment>
<dbReference type="Proteomes" id="UP001205185">
    <property type="component" value="Unassembled WGS sequence"/>
</dbReference>
<evidence type="ECO:0000256" key="2">
    <source>
        <dbReference type="ARBA" id="ARBA00022475"/>
    </source>
</evidence>
<keyword evidence="4" id="KW-0808">Transferase</keyword>
<comment type="subcellular location">
    <subcellularLocation>
        <location evidence="1">Cell membrane</location>
    </subcellularLocation>
</comment>
<keyword evidence="2" id="KW-1003">Cell membrane</keyword>
<evidence type="ECO:0000259" key="10">
    <source>
        <dbReference type="Pfam" id="PF00535"/>
    </source>
</evidence>
<feature type="domain" description="Glycosyltransferase 2-like" evidence="10">
    <location>
        <begin position="4"/>
        <end position="117"/>
    </location>
</feature>
<accession>A0ABT1I9M8</accession>
<evidence type="ECO:0000313" key="11">
    <source>
        <dbReference type="EMBL" id="MCP2269101.1"/>
    </source>
</evidence>
<name>A0ABT1I9M8_9PSEU</name>
<dbReference type="InterPro" id="IPR029044">
    <property type="entry name" value="Nucleotide-diphossugar_trans"/>
</dbReference>
<evidence type="ECO:0000256" key="8">
    <source>
        <dbReference type="ARBA" id="ARBA00038120"/>
    </source>
</evidence>
<evidence type="ECO:0000256" key="4">
    <source>
        <dbReference type="ARBA" id="ARBA00022679"/>
    </source>
</evidence>
<organism evidence="11 12">
    <name type="scientific">Actinokineospora diospyrosa</name>
    <dbReference type="NCBI Taxonomy" id="103728"/>
    <lineage>
        <taxon>Bacteria</taxon>
        <taxon>Bacillati</taxon>
        <taxon>Actinomycetota</taxon>
        <taxon>Actinomycetes</taxon>
        <taxon>Pseudonocardiales</taxon>
        <taxon>Pseudonocardiaceae</taxon>
        <taxon>Actinokineospora</taxon>
    </lineage>
</organism>
<evidence type="ECO:0000256" key="7">
    <source>
        <dbReference type="ARBA" id="ARBA00037904"/>
    </source>
</evidence>
<sequence>MIDVVVPARDEGALVGACVRSALVGSADLDVRVVVVANGCSDDTAERAREAGAVVVETAGEGKAAALNVGLGHCREGAVVFLDADTVLTPGTLGAMAAALDVPRPRLVGPRPLLVEPDGWLARGFAAVWTRLPGVADDVVGAGCYAVNAAGRDLVPAFPDVVADDAWARTRFAERVVAGTFLFVLPRGRELVDVVRRWRDGNAALPESPSASTARNLTFIARRPRLWPRLPAFLAVLVLGRRRRGWARADGVRQPGRMASSYTFLTSATPADDAYDQLYAVASRFPRAGVYGAGPGELVRYGKPVGVALVETALWERIGRPTDLGVLHTRSRAVGATPMTTPLARFTAPRPGLASAAT</sequence>